<dbReference type="GO" id="GO:0015074">
    <property type="term" value="P:DNA integration"/>
    <property type="evidence" value="ECO:0007669"/>
    <property type="project" value="InterPro"/>
</dbReference>
<dbReference type="PROSITE" id="PS51898">
    <property type="entry name" value="TYR_RECOMBINASE"/>
    <property type="match status" value="1"/>
</dbReference>
<evidence type="ECO:0000313" key="1">
    <source>
        <dbReference type="EMBL" id="UPT87963.1"/>
    </source>
</evidence>
<reference evidence="1" key="1">
    <citation type="journal article" date="2017" name="Syst. Appl. Microbiol.">
        <title>Soybeans inoculated with root zone soils of Canadian native legumes harbour diverse and novel Bradyrhizobium spp. that possess agricultural potential.</title>
        <authorList>
            <person name="Bromfield E.S.P."/>
            <person name="Cloutier S."/>
            <person name="Tambong J.T."/>
            <person name="Tran Thi T.V."/>
        </authorList>
    </citation>
    <scope>NUCLEOTIDE SEQUENCE</scope>
    <source>
        <strain evidence="1">1S5</strain>
    </source>
</reference>
<dbReference type="Proteomes" id="UP000551709">
    <property type="component" value="Chromosome"/>
</dbReference>
<dbReference type="EMBL" id="CP096255">
    <property type="protein sequence ID" value="UPT87963.1"/>
    <property type="molecule type" value="Genomic_DNA"/>
</dbReference>
<dbReference type="SUPFAM" id="SSF56349">
    <property type="entry name" value="DNA breaking-rejoining enzymes"/>
    <property type="match status" value="1"/>
</dbReference>
<dbReference type="InterPro" id="IPR011010">
    <property type="entry name" value="DNA_brk_join_enz"/>
</dbReference>
<evidence type="ECO:0000313" key="2">
    <source>
        <dbReference type="Proteomes" id="UP000551709"/>
    </source>
</evidence>
<dbReference type="InterPro" id="IPR013762">
    <property type="entry name" value="Integrase-like_cat_sf"/>
</dbReference>
<sequence>MARSVYSDKLKNRTNRLKLAIRKKPYKAQVAPGIFLAYRRNEGPGTWSVQAGWLKRFAIADDFENANNKSVMTFYQAQAHALKMARGSEGDSDKPVTVAEAIDAYETDLAARGGIKYNATSLRGHLSPAMLSKVVMLLTETELSDWRNGLVAKGLKLSSANRIGKSFKAALALAAKRDKKRITNSAAWKEGLKPQKAKGSNAPPRDNYYLPDGTILAIVRECYVEDADFGALIDTLAGTGVRESQALKLWPDDLQDDDAEAPRLMMHCSAKGRDRDPEQRALPITPKLAEMLRARAIARGANRLLFDRIWNLSARFRAVLERLDLDLDLSLTPYTLRHSSIIRQIRSNTPLRLIAFTHDTSVVEIERTYARYLNHASDDARKGLLADAMPPADNVVRLARG</sequence>
<accession>A0A8T5V3J0</accession>
<dbReference type="GO" id="GO:0006310">
    <property type="term" value="P:DNA recombination"/>
    <property type="evidence" value="ECO:0007669"/>
    <property type="project" value="InterPro"/>
</dbReference>
<organism evidence="1 2">
    <name type="scientific">Bradyrhizobium barranii subsp. apii</name>
    <dbReference type="NCBI Taxonomy" id="2819348"/>
    <lineage>
        <taxon>Bacteria</taxon>
        <taxon>Pseudomonadati</taxon>
        <taxon>Pseudomonadota</taxon>
        <taxon>Alphaproteobacteria</taxon>
        <taxon>Hyphomicrobiales</taxon>
        <taxon>Nitrobacteraceae</taxon>
        <taxon>Bradyrhizobium</taxon>
        <taxon>Bradyrhizobium barranii</taxon>
    </lineage>
</organism>
<dbReference type="RefSeq" id="WP_166061612.1">
    <property type="nucleotide sequence ID" value="NZ_CP096255.1"/>
</dbReference>
<protein>
    <submittedName>
        <fullName evidence="1">Site-specific integrase</fullName>
    </submittedName>
</protein>
<dbReference type="InterPro" id="IPR002104">
    <property type="entry name" value="Integrase_catalytic"/>
</dbReference>
<name>A0A8T5V3J0_9BRAD</name>
<dbReference type="GO" id="GO:0003677">
    <property type="term" value="F:DNA binding"/>
    <property type="evidence" value="ECO:0007669"/>
    <property type="project" value="InterPro"/>
</dbReference>
<proteinExistence type="predicted"/>
<dbReference type="AlphaFoldDB" id="A0A8T5V3J0"/>
<gene>
    <name evidence="1" type="ORF">HAP41_0000002040</name>
</gene>
<reference evidence="1" key="2">
    <citation type="submission" date="2022-04" db="EMBL/GenBank/DDBJ databases">
        <authorList>
            <person name="Bromfield E.S.P."/>
            <person name="Cloutier S."/>
        </authorList>
    </citation>
    <scope>NUCLEOTIDE SEQUENCE</scope>
    <source>
        <strain evidence="1">1S5</strain>
    </source>
</reference>
<dbReference type="Gene3D" id="1.10.443.10">
    <property type="entry name" value="Intergrase catalytic core"/>
    <property type="match status" value="1"/>
</dbReference>